<dbReference type="Proteomes" id="UP001483337">
    <property type="component" value="Chromosome"/>
</dbReference>
<name>A0ABZ2UTM2_9CYAN</name>
<evidence type="ECO:0000313" key="1">
    <source>
        <dbReference type="EMBL" id="WZB88742.1"/>
    </source>
</evidence>
<accession>A0ABZ2UTM2</accession>
<evidence type="ECO:0000313" key="2">
    <source>
        <dbReference type="Proteomes" id="UP001483337"/>
    </source>
</evidence>
<sequence>MDSLSTQIPVSSQHPENHLKGLRIGIRDDKAATAKLSAGIAGVKEEFIVSLVFIPPCPGCLFSFGSYLSSACTNSQRSGTLSIV</sequence>
<proteinExistence type="predicted"/>
<organism evidence="1 2">
    <name type="scientific">Okeanomitos corallinicola TIOX110</name>
    <dbReference type="NCBI Taxonomy" id="3133117"/>
    <lineage>
        <taxon>Bacteria</taxon>
        <taxon>Bacillati</taxon>
        <taxon>Cyanobacteriota</taxon>
        <taxon>Cyanophyceae</taxon>
        <taxon>Nostocales</taxon>
        <taxon>Aphanizomenonaceae</taxon>
        <taxon>Okeanomitos</taxon>
    </lineage>
</organism>
<dbReference type="EMBL" id="CP150886">
    <property type="protein sequence ID" value="WZB88742.1"/>
    <property type="molecule type" value="Genomic_DNA"/>
</dbReference>
<gene>
    <name evidence="1" type="ORF">WJM97_03410</name>
</gene>
<reference evidence="1 2" key="1">
    <citation type="submission" date="2024-04" db="EMBL/GenBank/DDBJ databases">
        <title>Okeanomitos corallinicola gen. &amp; sp. nov. (Nostocales, Cyanobacteria), a new toxic marine heterocyst-forming cyanobacterium from a coral reef.</title>
        <authorList>
            <person name="Li H."/>
            <person name="Li R."/>
            <person name="Kang J."/>
            <person name="Hii K.S."/>
            <person name="Mohamed H.F."/>
            <person name="Xu X."/>
            <person name="Luo Z."/>
        </authorList>
    </citation>
    <scope>NUCLEOTIDE SEQUENCE [LARGE SCALE GENOMIC DNA]</scope>
    <source>
        <strain evidence="1 2">TIOX110</strain>
    </source>
</reference>
<keyword evidence="2" id="KW-1185">Reference proteome</keyword>
<protein>
    <submittedName>
        <fullName evidence="1">Uncharacterized protein</fullName>
    </submittedName>
</protein>
<dbReference type="RefSeq" id="WP_353931647.1">
    <property type="nucleotide sequence ID" value="NZ_CP150886.1"/>
</dbReference>